<accession>A0A1S7ULM7</accession>
<proteinExistence type="predicted"/>
<sequence>MVRATTAAATAAFAFASVSAAAPLTTPPSAPATDYSSLTCPAGAFGTLPTPTYGGRGALFTVCSGVAIGAAAPRVRDAVLDFRGYARWNSFVVAVTGLPANVTRTPRDDYVGMPMTFTSAGLLPAGLNATSAEVLTVLSGAGVGSGEGGGEGAGRPYLLVAWRYDDSLAGVGARAEHAVVIVERGPRSSWVLSYETFYAGLLTPAIALLKGRQQAQFDAQAADLKAYVEGMAWRE</sequence>
<reference evidence="2" key="1">
    <citation type="submission" date="2016-03" db="EMBL/GenBank/DDBJ databases">
        <title>Draft genome sequence of Rosellinia necatrix.</title>
        <authorList>
            <person name="Kanematsu S."/>
        </authorList>
    </citation>
    <scope>NUCLEOTIDE SEQUENCE [LARGE SCALE GENOMIC DNA]</scope>
    <source>
        <strain evidence="2">W97</strain>
    </source>
</reference>
<name>A0A1S7ULM7_ROSNE</name>
<dbReference type="EMBL" id="DF977451">
    <property type="protein sequence ID" value="GAP83966.2"/>
    <property type="molecule type" value="Genomic_DNA"/>
</dbReference>
<organism evidence="2">
    <name type="scientific">Rosellinia necatrix</name>
    <name type="common">White root-rot fungus</name>
    <dbReference type="NCBI Taxonomy" id="77044"/>
    <lineage>
        <taxon>Eukaryota</taxon>
        <taxon>Fungi</taxon>
        <taxon>Dikarya</taxon>
        <taxon>Ascomycota</taxon>
        <taxon>Pezizomycotina</taxon>
        <taxon>Sordariomycetes</taxon>
        <taxon>Xylariomycetidae</taxon>
        <taxon>Xylariales</taxon>
        <taxon>Xylariaceae</taxon>
        <taxon>Rosellinia</taxon>
    </lineage>
</organism>
<dbReference type="Proteomes" id="UP000054516">
    <property type="component" value="Unassembled WGS sequence"/>
</dbReference>
<evidence type="ECO:0000256" key="1">
    <source>
        <dbReference type="SAM" id="SignalP"/>
    </source>
</evidence>
<keyword evidence="3" id="KW-1185">Reference proteome</keyword>
<feature type="chain" id="PRO_5012255739" evidence="1">
    <location>
        <begin position="21"/>
        <end position="235"/>
    </location>
</feature>
<feature type="signal peptide" evidence="1">
    <location>
        <begin position="1"/>
        <end position="20"/>
    </location>
</feature>
<keyword evidence="1" id="KW-0732">Signal</keyword>
<evidence type="ECO:0000313" key="3">
    <source>
        <dbReference type="Proteomes" id="UP000054516"/>
    </source>
</evidence>
<evidence type="ECO:0000313" key="2">
    <source>
        <dbReference type="EMBL" id="GAP83966.2"/>
    </source>
</evidence>
<dbReference type="OMA" id="TRYTHWQ"/>
<dbReference type="OrthoDB" id="509124at2759"/>
<dbReference type="AlphaFoldDB" id="A0A1S7ULM7"/>
<protein>
    <submittedName>
        <fullName evidence="2">Uncharacterized protein</fullName>
    </submittedName>
</protein>
<gene>
    <name evidence="2" type="ORF">SAMD00023353_0602660</name>
</gene>